<gene>
    <name evidence="1" type="ORF">O6P43_020010</name>
</gene>
<name>A0AAD7LKA6_QUISA</name>
<accession>A0AAD7LKA6</accession>
<protein>
    <submittedName>
        <fullName evidence="1">Uncharacterized protein</fullName>
    </submittedName>
</protein>
<keyword evidence="2" id="KW-1185">Reference proteome</keyword>
<proteinExistence type="predicted"/>
<reference evidence="1" key="1">
    <citation type="journal article" date="2023" name="Science">
        <title>Elucidation of the pathway for biosynthesis of saponin adjuvants from the soapbark tree.</title>
        <authorList>
            <person name="Reed J."/>
            <person name="Orme A."/>
            <person name="El-Demerdash A."/>
            <person name="Owen C."/>
            <person name="Martin L.B.B."/>
            <person name="Misra R.C."/>
            <person name="Kikuchi S."/>
            <person name="Rejzek M."/>
            <person name="Martin A.C."/>
            <person name="Harkess A."/>
            <person name="Leebens-Mack J."/>
            <person name="Louveau T."/>
            <person name="Stephenson M.J."/>
            <person name="Osbourn A."/>
        </authorList>
    </citation>
    <scope>NUCLEOTIDE SEQUENCE</scope>
    <source>
        <strain evidence="1">S10</strain>
    </source>
</reference>
<dbReference type="EMBL" id="JARAOO010000008">
    <property type="protein sequence ID" value="KAJ7959432.1"/>
    <property type="molecule type" value="Genomic_DNA"/>
</dbReference>
<evidence type="ECO:0000313" key="2">
    <source>
        <dbReference type="Proteomes" id="UP001163823"/>
    </source>
</evidence>
<sequence>MGCHTQLEVPKIACSNQFSITALCRIEDSNSGHPPPIGPRSSLVKDSNCGHIHVHMLFAFKMVIKWSRRLCIQLKVILASGCASYPGDWVLLEQPQSSRMATDKYLQAFELLLAWLQNQRSLVCSYI</sequence>
<comment type="caution">
    <text evidence="1">The sequence shown here is derived from an EMBL/GenBank/DDBJ whole genome shotgun (WGS) entry which is preliminary data.</text>
</comment>
<dbReference type="KEGG" id="qsa:O6P43_020010"/>
<dbReference type="Proteomes" id="UP001163823">
    <property type="component" value="Chromosome 8"/>
</dbReference>
<organism evidence="1 2">
    <name type="scientific">Quillaja saponaria</name>
    <name type="common">Soap bark tree</name>
    <dbReference type="NCBI Taxonomy" id="32244"/>
    <lineage>
        <taxon>Eukaryota</taxon>
        <taxon>Viridiplantae</taxon>
        <taxon>Streptophyta</taxon>
        <taxon>Embryophyta</taxon>
        <taxon>Tracheophyta</taxon>
        <taxon>Spermatophyta</taxon>
        <taxon>Magnoliopsida</taxon>
        <taxon>eudicotyledons</taxon>
        <taxon>Gunneridae</taxon>
        <taxon>Pentapetalae</taxon>
        <taxon>rosids</taxon>
        <taxon>fabids</taxon>
        <taxon>Fabales</taxon>
        <taxon>Quillajaceae</taxon>
        <taxon>Quillaja</taxon>
    </lineage>
</organism>
<dbReference type="AlphaFoldDB" id="A0AAD7LKA6"/>
<evidence type="ECO:0000313" key="1">
    <source>
        <dbReference type="EMBL" id="KAJ7959432.1"/>
    </source>
</evidence>